<dbReference type="EMBL" id="VLTN01000045">
    <property type="protein sequence ID" value="KAA0149245.1"/>
    <property type="molecule type" value="Genomic_DNA"/>
</dbReference>
<dbReference type="InterPro" id="IPR027417">
    <property type="entry name" value="P-loop_NTPase"/>
</dbReference>
<comment type="similarity">
    <text evidence="4">Belongs to the adenylate kinase family.</text>
</comment>
<name>A0A5A8C8N8_CAFRO</name>
<evidence type="ECO:0008006" key="7">
    <source>
        <dbReference type="Google" id="ProtNLM"/>
    </source>
</evidence>
<evidence type="ECO:0000256" key="3">
    <source>
        <dbReference type="ARBA" id="ARBA00022777"/>
    </source>
</evidence>
<dbReference type="GO" id="GO:0006139">
    <property type="term" value="P:nucleobase-containing compound metabolic process"/>
    <property type="evidence" value="ECO:0007669"/>
    <property type="project" value="InterPro"/>
</dbReference>
<dbReference type="InterPro" id="IPR033690">
    <property type="entry name" value="Adenylat_kinase_CS"/>
</dbReference>
<proteinExistence type="inferred from homology"/>
<comment type="caution">
    <text evidence="5">The sequence shown here is derived from an EMBL/GenBank/DDBJ whole genome shotgun (WGS) entry which is preliminary data.</text>
</comment>
<evidence type="ECO:0000256" key="2">
    <source>
        <dbReference type="ARBA" id="ARBA00022741"/>
    </source>
</evidence>
<evidence type="ECO:0000313" key="5">
    <source>
        <dbReference type="EMBL" id="KAA0149245.1"/>
    </source>
</evidence>
<organism evidence="5 6">
    <name type="scientific">Cafeteria roenbergensis</name>
    <name type="common">Marine flagellate</name>
    <dbReference type="NCBI Taxonomy" id="33653"/>
    <lineage>
        <taxon>Eukaryota</taxon>
        <taxon>Sar</taxon>
        <taxon>Stramenopiles</taxon>
        <taxon>Bigyra</taxon>
        <taxon>Opalozoa</taxon>
        <taxon>Bicosoecida</taxon>
        <taxon>Cafeteriaceae</taxon>
        <taxon>Cafeteria</taxon>
    </lineage>
</organism>
<dbReference type="SUPFAM" id="SSF52540">
    <property type="entry name" value="P-loop containing nucleoside triphosphate hydrolases"/>
    <property type="match status" value="1"/>
</dbReference>
<dbReference type="OMA" id="LIFNQAW"/>
<dbReference type="GO" id="GO:0005524">
    <property type="term" value="F:ATP binding"/>
    <property type="evidence" value="ECO:0007669"/>
    <property type="project" value="InterPro"/>
</dbReference>
<dbReference type="Pfam" id="PF00406">
    <property type="entry name" value="ADK"/>
    <property type="match status" value="1"/>
</dbReference>
<dbReference type="PROSITE" id="PS00113">
    <property type="entry name" value="ADENYLATE_KINASE"/>
    <property type="match status" value="1"/>
</dbReference>
<dbReference type="GO" id="GO:0019205">
    <property type="term" value="F:nucleobase-containing compound kinase activity"/>
    <property type="evidence" value="ECO:0007669"/>
    <property type="project" value="InterPro"/>
</dbReference>
<keyword evidence="1 4" id="KW-0808">Transferase</keyword>
<dbReference type="InterPro" id="IPR000850">
    <property type="entry name" value="Adenylat/UMP-CMP_kin"/>
</dbReference>
<keyword evidence="3 4" id="KW-0418">Kinase</keyword>
<evidence type="ECO:0000256" key="1">
    <source>
        <dbReference type="ARBA" id="ARBA00022679"/>
    </source>
</evidence>
<keyword evidence="2" id="KW-0547">Nucleotide-binding</keyword>
<dbReference type="PRINTS" id="PR00094">
    <property type="entry name" value="ADENYLTKNASE"/>
</dbReference>
<sequence length="504" mass="56549">MLSRSRALARTARSAAGRLAMPALAAPLVEAVAVAPAWTLTGPLGGLGAAYAAPMATVSAMDRLTMTGKLVGLTDGERKLADEPEAQEADSEPELDAKDVAFHEETLTHKDSSFHDAQMIFDLAWAAVERIYGRDGCVFPKELLFLGGAPGSGKGTMSGYIRKMRDISAPAVEVSSLLQGERMQKIKDEGGLVGDQDVLQALLEELLKPQYSAGVVIDGFPRTRVQAQCIKLLFDKMRWLRQVYADDVVLRHRFRRPIFRIVVLYVDEESSVMRQLQRAKRLEAENNKVIDTGLGKIKKARATDVSEDLARQRYRVFKEEVYDALKLVKDNFFFHFLDASGSPEEVKDLIFHEFTYQSSLELGDETFERIRLVPEAKQVVAQARQNMVQRLSAYVTDHPELFDQVVEMILMEFVHILRRQALAGRAIIRSNNPILSSKIALNMLLDILSERGFYVTLEVQQENVPTRVEPAVPGDFSGQAIHCEVNRVWKFEVSFKRPNIRRGD</sequence>
<accession>A0A5A8C8N8</accession>
<dbReference type="Gene3D" id="3.40.50.300">
    <property type="entry name" value="P-loop containing nucleotide triphosphate hydrolases"/>
    <property type="match status" value="1"/>
</dbReference>
<reference evidence="5 6" key="1">
    <citation type="submission" date="2019-07" db="EMBL/GenBank/DDBJ databases">
        <title>Genomes of Cafeteria roenbergensis.</title>
        <authorList>
            <person name="Fischer M.G."/>
            <person name="Hackl T."/>
            <person name="Roman M."/>
        </authorList>
    </citation>
    <scope>NUCLEOTIDE SEQUENCE [LARGE SCALE GENOMIC DNA]</scope>
    <source>
        <strain evidence="5 6">BVI</strain>
    </source>
</reference>
<dbReference type="Proteomes" id="UP000323011">
    <property type="component" value="Unassembled WGS sequence"/>
</dbReference>
<evidence type="ECO:0000313" key="6">
    <source>
        <dbReference type="Proteomes" id="UP000323011"/>
    </source>
</evidence>
<dbReference type="AlphaFoldDB" id="A0A5A8C8N8"/>
<dbReference type="PANTHER" id="PTHR23359">
    <property type="entry name" value="NUCLEOTIDE KINASE"/>
    <property type="match status" value="1"/>
</dbReference>
<gene>
    <name evidence="5" type="ORF">FNF29_06132</name>
</gene>
<protein>
    <recommendedName>
        <fullName evidence="7">Adenylate kinase</fullName>
    </recommendedName>
</protein>
<evidence type="ECO:0000256" key="4">
    <source>
        <dbReference type="RuleBase" id="RU003330"/>
    </source>
</evidence>
<dbReference type="CDD" id="cd01428">
    <property type="entry name" value="ADK"/>
    <property type="match status" value="1"/>
</dbReference>
<keyword evidence="6" id="KW-1185">Reference proteome</keyword>